<dbReference type="InterPro" id="IPR029065">
    <property type="entry name" value="Enolase_C-like"/>
</dbReference>
<dbReference type="InterPro" id="IPR036849">
    <property type="entry name" value="Enolase-like_C_sf"/>
</dbReference>
<dbReference type="PANTHER" id="PTHR48080">
    <property type="entry name" value="D-GALACTONATE DEHYDRATASE-RELATED"/>
    <property type="match status" value="1"/>
</dbReference>
<proteinExistence type="predicted"/>
<dbReference type="EMBL" id="LAZR01020607">
    <property type="protein sequence ID" value="KKL88290.1"/>
    <property type="molecule type" value="Genomic_DNA"/>
</dbReference>
<dbReference type="PANTHER" id="PTHR48080:SF2">
    <property type="entry name" value="D-GALACTONATE DEHYDRATASE"/>
    <property type="match status" value="1"/>
</dbReference>
<protein>
    <recommendedName>
        <fullName evidence="1">Enolase C-terminal domain-containing protein</fullName>
    </recommendedName>
</protein>
<dbReference type="Pfam" id="PF13378">
    <property type="entry name" value="MR_MLE_C"/>
    <property type="match status" value="1"/>
</dbReference>
<dbReference type="Gene3D" id="3.20.20.120">
    <property type="entry name" value="Enolase-like C-terminal domain"/>
    <property type="match status" value="1"/>
</dbReference>
<dbReference type="InterPro" id="IPR034593">
    <property type="entry name" value="DgoD-like"/>
</dbReference>
<accession>A0A0F9I358</accession>
<evidence type="ECO:0000313" key="2">
    <source>
        <dbReference type="EMBL" id="KKL88290.1"/>
    </source>
</evidence>
<sequence>LWDIKGKALGVPVSQLLGGQIRDSVRLYAHARTAERARELVDRGFTGVKTGGVEGALASVRAIREEVGPEIDIMVDIHVPPWLTVTPVLVIGIGFLAYLILSSGSSGVTGGGITELTPDPRVAGLTPDDTIRVNVNDVNFSSTELSGNAGDVIEILVTNTGTISHNMVVAGLDDEYDTGDDFEPQPFAIQPGETGRLVVKLDPPDAYRFRCAFHPTIEFGTLTLE</sequence>
<dbReference type="SUPFAM" id="SSF51604">
    <property type="entry name" value="Enolase C-terminal domain-like"/>
    <property type="match status" value="1"/>
</dbReference>
<feature type="non-terminal residue" evidence="2">
    <location>
        <position position="1"/>
    </location>
</feature>
<organism evidence="2">
    <name type="scientific">marine sediment metagenome</name>
    <dbReference type="NCBI Taxonomy" id="412755"/>
    <lineage>
        <taxon>unclassified sequences</taxon>
        <taxon>metagenomes</taxon>
        <taxon>ecological metagenomes</taxon>
    </lineage>
</organism>
<gene>
    <name evidence="2" type="ORF">LCGC14_1926220</name>
</gene>
<dbReference type="Gene3D" id="2.60.40.420">
    <property type="entry name" value="Cupredoxins - blue copper proteins"/>
    <property type="match status" value="1"/>
</dbReference>
<dbReference type="AlphaFoldDB" id="A0A0F9I358"/>
<feature type="domain" description="Enolase C-terminal" evidence="1">
    <location>
        <begin position="33"/>
        <end position="78"/>
    </location>
</feature>
<name>A0A0F9I358_9ZZZZ</name>
<dbReference type="InterPro" id="IPR008972">
    <property type="entry name" value="Cupredoxin"/>
</dbReference>
<evidence type="ECO:0000259" key="1">
    <source>
        <dbReference type="Pfam" id="PF13378"/>
    </source>
</evidence>
<reference evidence="2" key="1">
    <citation type="journal article" date="2015" name="Nature">
        <title>Complex archaea that bridge the gap between prokaryotes and eukaryotes.</title>
        <authorList>
            <person name="Spang A."/>
            <person name="Saw J.H."/>
            <person name="Jorgensen S.L."/>
            <person name="Zaremba-Niedzwiedzka K."/>
            <person name="Martijn J."/>
            <person name="Lind A.E."/>
            <person name="van Eijk R."/>
            <person name="Schleper C."/>
            <person name="Guy L."/>
            <person name="Ettema T.J."/>
        </authorList>
    </citation>
    <scope>NUCLEOTIDE SEQUENCE</scope>
</reference>
<dbReference type="InterPro" id="IPR029017">
    <property type="entry name" value="Enolase-like_N"/>
</dbReference>
<comment type="caution">
    <text evidence="2">The sequence shown here is derived from an EMBL/GenBank/DDBJ whole genome shotgun (WGS) entry which is preliminary data.</text>
</comment>
<dbReference type="Gene3D" id="3.30.390.10">
    <property type="entry name" value="Enolase-like, N-terminal domain"/>
    <property type="match status" value="1"/>
</dbReference>
<dbReference type="SUPFAM" id="SSF49503">
    <property type="entry name" value="Cupredoxins"/>
    <property type="match status" value="1"/>
</dbReference>